<comment type="caution">
    <text evidence="2">The sequence shown here is derived from an EMBL/GenBank/DDBJ whole genome shotgun (WGS) entry which is preliminary data.</text>
</comment>
<accession>A0ABQ2JF60</accession>
<reference evidence="3" key="1">
    <citation type="journal article" date="2019" name="Int. J. Syst. Evol. Microbiol.">
        <title>The Global Catalogue of Microorganisms (GCM) 10K type strain sequencing project: providing services to taxonomists for standard genome sequencing and annotation.</title>
        <authorList>
            <consortium name="The Broad Institute Genomics Platform"/>
            <consortium name="The Broad Institute Genome Sequencing Center for Infectious Disease"/>
            <person name="Wu L."/>
            <person name="Ma J."/>
        </authorList>
    </citation>
    <scope>NUCLEOTIDE SEQUENCE [LARGE SCALE GENOMIC DNA]</scope>
    <source>
        <strain evidence="3">JCM 16918</strain>
    </source>
</reference>
<keyword evidence="3" id="KW-1185">Reference proteome</keyword>
<protein>
    <submittedName>
        <fullName evidence="2">Uncharacterized protein</fullName>
    </submittedName>
</protein>
<organism evidence="2 3">
    <name type="scientific">Deinococcus daejeonensis</name>
    <dbReference type="NCBI Taxonomy" id="1007098"/>
    <lineage>
        <taxon>Bacteria</taxon>
        <taxon>Thermotogati</taxon>
        <taxon>Deinococcota</taxon>
        <taxon>Deinococci</taxon>
        <taxon>Deinococcales</taxon>
        <taxon>Deinococcaceae</taxon>
        <taxon>Deinococcus</taxon>
    </lineage>
</organism>
<evidence type="ECO:0000313" key="2">
    <source>
        <dbReference type="EMBL" id="GGN44525.1"/>
    </source>
</evidence>
<dbReference type="EMBL" id="BMOR01000023">
    <property type="protein sequence ID" value="GGN44525.1"/>
    <property type="molecule type" value="Genomic_DNA"/>
</dbReference>
<evidence type="ECO:0000313" key="3">
    <source>
        <dbReference type="Proteomes" id="UP000645517"/>
    </source>
</evidence>
<name>A0ABQ2JF60_9DEIO</name>
<proteinExistence type="predicted"/>
<evidence type="ECO:0000256" key="1">
    <source>
        <dbReference type="SAM" id="MobiDB-lite"/>
    </source>
</evidence>
<dbReference type="Proteomes" id="UP000645517">
    <property type="component" value="Unassembled WGS sequence"/>
</dbReference>
<sequence length="137" mass="14173">MPVERLTERVKALMVKRAALATKVEALYAALARTTRDRTTPEVQGDVTLRVVMLGDPAGIQAALTDLPPGEVVVAVTDVGRVGICSAHPAVNVGRLLPDALTVSGSKGGGRPDLAYGSTPDVPAFTQGVPETLTTTT</sequence>
<gene>
    <name evidence="2" type="ORF">GCM10010842_33190</name>
</gene>
<dbReference type="RefSeq" id="WP_189058763.1">
    <property type="nucleotide sequence ID" value="NZ_BMOR01000023.1"/>
</dbReference>
<feature type="region of interest" description="Disordered" evidence="1">
    <location>
        <begin position="108"/>
        <end position="137"/>
    </location>
</feature>